<dbReference type="Ensembl" id="ENSELUT00000025382.3">
    <property type="protein sequence ID" value="ENSELUP00000036606.3"/>
    <property type="gene ID" value="ENSELUG00000015981.3"/>
</dbReference>
<keyword evidence="3" id="KW-0677">Repeat</keyword>
<keyword evidence="1" id="KW-0963">Cytoplasm</keyword>
<gene>
    <name evidence="4" type="primary">CNOT6</name>
</gene>
<dbReference type="FunFam" id="3.80.10.10:FF:000008">
    <property type="entry name" value="CCR4-NOT transcription complex subunit 6 like"/>
    <property type="match status" value="1"/>
</dbReference>
<dbReference type="Proteomes" id="UP000265140">
    <property type="component" value="Chromosome 4"/>
</dbReference>
<evidence type="ECO:0000313" key="4">
    <source>
        <dbReference type="Ensembl" id="ENSELUP00000036606.3"/>
    </source>
</evidence>
<dbReference type="InterPro" id="IPR036691">
    <property type="entry name" value="Endo/exonu/phosph_ase_sf"/>
</dbReference>
<dbReference type="SUPFAM" id="SSF56219">
    <property type="entry name" value="DNase I-like"/>
    <property type="match status" value="1"/>
</dbReference>
<dbReference type="InterPro" id="IPR001611">
    <property type="entry name" value="Leu-rich_rpt"/>
</dbReference>
<proteinExistence type="predicted"/>
<protein>
    <submittedName>
        <fullName evidence="4">Uncharacterized protein</fullName>
    </submittedName>
</protein>
<dbReference type="AlphaFoldDB" id="A0A3P9A7B6"/>
<reference evidence="4" key="4">
    <citation type="submission" date="2025-09" db="UniProtKB">
        <authorList>
            <consortium name="Ensembl"/>
        </authorList>
    </citation>
    <scope>IDENTIFICATION</scope>
</reference>
<dbReference type="InterPro" id="IPR032675">
    <property type="entry name" value="LRR_dom_sf"/>
</dbReference>
<dbReference type="GO" id="GO:0000175">
    <property type="term" value="F:3'-5'-RNA exonuclease activity"/>
    <property type="evidence" value="ECO:0007669"/>
    <property type="project" value="TreeGrafter"/>
</dbReference>
<dbReference type="PROSITE" id="PS51450">
    <property type="entry name" value="LRR"/>
    <property type="match status" value="1"/>
</dbReference>
<name>A0A3P9A7B6_ESOLU</name>
<accession>A0A3P9A7B6</accession>
<dbReference type="SUPFAM" id="SSF52058">
    <property type="entry name" value="L domain-like"/>
    <property type="match status" value="1"/>
</dbReference>
<dbReference type="PANTHER" id="PTHR12121">
    <property type="entry name" value="CARBON CATABOLITE REPRESSOR PROTEIN 4"/>
    <property type="match status" value="1"/>
</dbReference>
<dbReference type="InterPro" id="IPR050410">
    <property type="entry name" value="CCR4/nocturin_mRNA_transcr"/>
</dbReference>
<dbReference type="SMART" id="SM00369">
    <property type="entry name" value="LRR_TYP"/>
    <property type="match status" value="3"/>
</dbReference>
<dbReference type="PANTHER" id="PTHR12121:SF33">
    <property type="entry name" value="CCR4-NOT TRANSCRIPTION COMPLEX SUBUNIT 6"/>
    <property type="match status" value="1"/>
</dbReference>
<keyword evidence="5" id="KW-1185">Reference proteome</keyword>
<dbReference type="Pfam" id="PF13855">
    <property type="entry name" value="LRR_8"/>
    <property type="match status" value="1"/>
</dbReference>
<sequence>MPKEKYDPPDPRRMYTIMSTEEAANGKKSNWAELEITGNVRSLSPSLWSLTHLTALHIADNCLSRIPPDIAKLHNLLYLDLSSNKIRSLPAELGNMVSLRELLLNNNQLRVLPFELGKLFQLQTLGLKGNPLAQEIMNLYQEHDGTRKLLNYLLDNLAGSIKRSKSQPPSRSWIALQEPDQTRPSALFSVMCYNVLCDKYATRQLYGYCPSWALHWEYRKKSIMQEIMSCNADIISLQVCVNQVHMPQYYQYFLPKSRARTMHESDRKHVDGCAVFYRTEKFGVVQKHTVEFNQLAMANSEGSEAMLNRVMTKDNIGVAVLLEVRKEMMEESCDKMTTKPKHFTRKTL</sequence>
<reference evidence="5" key="1">
    <citation type="journal article" date="2014" name="PLoS ONE">
        <title>The genome and linkage map of the northern pike (Esox lucius): conserved synteny revealed between the salmonid sister group and the Neoteleostei.</title>
        <authorList>
            <person name="Rondeau E.B."/>
            <person name="Minkley D.R."/>
            <person name="Leong J.S."/>
            <person name="Messmer A.M."/>
            <person name="Jantzen J.R."/>
            <person name="von Schalburg K.R."/>
            <person name="Lemon C."/>
            <person name="Bird N.H."/>
            <person name="Koop B.F."/>
        </authorList>
    </citation>
    <scope>NUCLEOTIDE SEQUENCE</scope>
</reference>
<dbReference type="GeneTree" id="ENSGT00940000158978"/>
<evidence type="ECO:0000256" key="2">
    <source>
        <dbReference type="ARBA" id="ARBA00022614"/>
    </source>
</evidence>
<organism evidence="4 5">
    <name type="scientific">Esox lucius</name>
    <name type="common">Northern pike</name>
    <dbReference type="NCBI Taxonomy" id="8010"/>
    <lineage>
        <taxon>Eukaryota</taxon>
        <taxon>Metazoa</taxon>
        <taxon>Chordata</taxon>
        <taxon>Craniata</taxon>
        <taxon>Vertebrata</taxon>
        <taxon>Euteleostomi</taxon>
        <taxon>Actinopterygii</taxon>
        <taxon>Neopterygii</taxon>
        <taxon>Teleostei</taxon>
        <taxon>Protacanthopterygii</taxon>
        <taxon>Esociformes</taxon>
        <taxon>Esocidae</taxon>
        <taxon>Esox</taxon>
    </lineage>
</organism>
<evidence type="ECO:0000256" key="3">
    <source>
        <dbReference type="ARBA" id="ARBA00022737"/>
    </source>
</evidence>
<dbReference type="Bgee" id="ENSELUG00000015981">
    <property type="expression patterns" value="Expressed in embryo and 15 other cell types or tissues"/>
</dbReference>
<evidence type="ECO:0000313" key="5">
    <source>
        <dbReference type="Proteomes" id="UP000265140"/>
    </source>
</evidence>
<keyword evidence="2" id="KW-0433">Leucine-rich repeat</keyword>
<reference evidence="4" key="2">
    <citation type="submission" date="2020-02" db="EMBL/GenBank/DDBJ databases">
        <title>Esox lucius (northern pike) genome, fEsoLuc1, primary haplotype.</title>
        <authorList>
            <person name="Myers G."/>
            <person name="Karagic N."/>
            <person name="Meyer A."/>
            <person name="Pippel M."/>
            <person name="Reichard M."/>
            <person name="Winkler S."/>
            <person name="Tracey A."/>
            <person name="Sims Y."/>
            <person name="Howe K."/>
            <person name="Rhie A."/>
            <person name="Formenti G."/>
            <person name="Durbin R."/>
            <person name="Fedrigo O."/>
            <person name="Jarvis E.D."/>
        </authorList>
    </citation>
    <scope>NUCLEOTIDE SEQUENCE [LARGE SCALE GENOMIC DNA]</scope>
</reference>
<dbReference type="InterPro" id="IPR003591">
    <property type="entry name" value="Leu-rich_rpt_typical-subtyp"/>
</dbReference>
<dbReference type="Gene3D" id="3.80.10.10">
    <property type="entry name" value="Ribonuclease Inhibitor"/>
    <property type="match status" value="1"/>
</dbReference>
<reference evidence="4" key="3">
    <citation type="submission" date="2025-08" db="UniProtKB">
        <authorList>
            <consortium name="Ensembl"/>
        </authorList>
    </citation>
    <scope>IDENTIFICATION</scope>
</reference>
<dbReference type="Gene3D" id="3.60.10.10">
    <property type="entry name" value="Endonuclease/exonuclease/phosphatase"/>
    <property type="match status" value="1"/>
</dbReference>
<evidence type="ECO:0000256" key="1">
    <source>
        <dbReference type="ARBA" id="ARBA00022490"/>
    </source>
</evidence>